<name>A0ABS3E2A3_9GAMM</name>
<organism evidence="1 2">
    <name type="scientific">Microbulbifer salipaludis</name>
    <dbReference type="NCBI Taxonomy" id="187980"/>
    <lineage>
        <taxon>Bacteria</taxon>
        <taxon>Pseudomonadati</taxon>
        <taxon>Pseudomonadota</taxon>
        <taxon>Gammaproteobacteria</taxon>
        <taxon>Cellvibrionales</taxon>
        <taxon>Microbulbiferaceae</taxon>
        <taxon>Microbulbifer</taxon>
    </lineage>
</organism>
<evidence type="ECO:0000313" key="1">
    <source>
        <dbReference type="EMBL" id="MBN8429402.1"/>
    </source>
</evidence>
<protein>
    <submittedName>
        <fullName evidence="1">DUF3565 domain-containing protein</fullName>
    </submittedName>
</protein>
<reference evidence="1 2" key="1">
    <citation type="submission" date="2020-12" db="EMBL/GenBank/DDBJ databases">
        <title>Oil enriched cultivation method for isolating marine PHA-producing bacteria.</title>
        <authorList>
            <person name="Zheng W."/>
            <person name="Yu S."/>
            <person name="Huang Y."/>
        </authorList>
    </citation>
    <scope>NUCLEOTIDE SEQUENCE [LARGE SCALE GENOMIC DNA]</scope>
    <source>
        <strain evidence="1 2">SN0-2</strain>
    </source>
</reference>
<keyword evidence="2" id="KW-1185">Reference proteome</keyword>
<dbReference type="InterPro" id="IPR021948">
    <property type="entry name" value="DUF3565"/>
</dbReference>
<accession>A0ABS3E2A3</accession>
<gene>
    <name evidence="1" type="ORF">JF535_00930</name>
</gene>
<dbReference type="RefSeq" id="WP_066961898.1">
    <property type="nucleotide sequence ID" value="NZ_JAEKJR010000001.1"/>
</dbReference>
<proteinExistence type="predicted"/>
<dbReference type="Pfam" id="PF12088">
    <property type="entry name" value="DUF3565"/>
    <property type="match status" value="1"/>
</dbReference>
<dbReference type="Proteomes" id="UP000664293">
    <property type="component" value="Unassembled WGS sequence"/>
</dbReference>
<evidence type="ECO:0000313" key="2">
    <source>
        <dbReference type="Proteomes" id="UP000664293"/>
    </source>
</evidence>
<sequence>MQQPIVGYHRDDERHWVAQLACGHNQHVRHDPPWQNRPWVTTREGRQRKLGLKLACKKCDAGAPADQQPRESD</sequence>
<comment type="caution">
    <text evidence="1">The sequence shown here is derived from an EMBL/GenBank/DDBJ whole genome shotgun (WGS) entry which is preliminary data.</text>
</comment>
<dbReference type="EMBL" id="JAEKJR010000001">
    <property type="protein sequence ID" value="MBN8429402.1"/>
    <property type="molecule type" value="Genomic_DNA"/>
</dbReference>